<dbReference type="PANTHER" id="PTHR43656">
    <property type="entry name" value="BINDING OXIDOREDUCTASE, PUTATIVE (AFU_ORTHOLOGUE AFUA_2G08260)-RELATED"/>
    <property type="match status" value="1"/>
</dbReference>
<dbReference type="GO" id="GO:0016491">
    <property type="term" value="F:oxidoreductase activity"/>
    <property type="evidence" value="ECO:0007669"/>
    <property type="project" value="UniProtKB-KW"/>
</dbReference>
<evidence type="ECO:0000259" key="3">
    <source>
        <dbReference type="Pfam" id="PF00724"/>
    </source>
</evidence>
<dbReference type="AlphaFoldDB" id="A0A158KYT0"/>
<dbReference type="InterPro" id="IPR013785">
    <property type="entry name" value="Aldolase_TIM"/>
</dbReference>
<evidence type="ECO:0000256" key="2">
    <source>
        <dbReference type="ARBA" id="ARBA00023002"/>
    </source>
</evidence>
<dbReference type="Pfam" id="PF00724">
    <property type="entry name" value="Oxidored_FMN"/>
    <property type="match status" value="1"/>
</dbReference>
<protein>
    <submittedName>
        <fullName evidence="4">NADH:flavin oxidoreductase</fullName>
    </submittedName>
</protein>
<dbReference type="Proteomes" id="UP000054925">
    <property type="component" value="Unassembled WGS sequence"/>
</dbReference>
<reference evidence="4" key="1">
    <citation type="submission" date="2016-01" db="EMBL/GenBank/DDBJ databases">
        <authorList>
            <person name="Peeters C."/>
        </authorList>
    </citation>
    <scope>NUCLEOTIDE SEQUENCE [LARGE SCALE GENOMIC DNA]</scope>
    <source>
        <strain evidence="4">LMG 22937</strain>
    </source>
</reference>
<dbReference type="InterPro" id="IPR001155">
    <property type="entry name" value="OxRdtase_FMN_N"/>
</dbReference>
<dbReference type="SUPFAM" id="SSF51395">
    <property type="entry name" value="FMN-linked oxidoreductases"/>
    <property type="match status" value="1"/>
</dbReference>
<dbReference type="InterPro" id="IPR051799">
    <property type="entry name" value="NADH_flavin_oxidoreductase"/>
</dbReference>
<sequence>MTQRNADDAQTAALSDPLLRPLTLKHLVLKNRVMSTSHASRLIQDEFPQEVYQRYHEEKTRGGIGLTMFGGSSNVSIDSPNTFQQINMGVDEVVPHLQRFSERVHAHGAALMCQITHLGRRGDPYAEPWLPMLAPSARRETLHRAIPQAITGSDIRRIVSDFGRAARRCLEGGLDGLETHAGGHLIGQFLDPTVNLRTDRYGGSAANRKLRTFNFHLRTARIEAWRGADWRRRDASGSSFSSSALLCKLRPGAAGIAARIGAEMLMSPSEV</sequence>
<dbReference type="GO" id="GO:0010181">
    <property type="term" value="F:FMN binding"/>
    <property type="evidence" value="ECO:0007669"/>
    <property type="project" value="InterPro"/>
</dbReference>
<gene>
    <name evidence="4" type="ORF">AWB67_07027</name>
</gene>
<dbReference type="Gene3D" id="3.20.20.70">
    <property type="entry name" value="Aldolase class I"/>
    <property type="match status" value="1"/>
</dbReference>
<keyword evidence="5" id="KW-1185">Reference proteome</keyword>
<proteinExistence type="predicted"/>
<keyword evidence="1" id="KW-0285">Flavoprotein</keyword>
<feature type="domain" description="NADH:flavin oxidoreductase/NADH oxidase N-terminal" evidence="3">
    <location>
        <begin position="18"/>
        <end position="208"/>
    </location>
</feature>
<name>A0A158KYT0_9BURK</name>
<dbReference type="PANTHER" id="PTHR43656:SF2">
    <property type="entry name" value="BINDING OXIDOREDUCTASE, PUTATIVE (AFU_ORTHOLOGUE AFUA_2G08260)-RELATED"/>
    <property type="match status" value="1"/>
</dbReference>
<evidence type="ECO:0000313" key="4">
    <source>
        <dbReference type="EMBL" id="SAL85760.1"/>
    </source>
</evidence>
<evidence type="ECO:0000256" key="1">
    <source>
        <dbReference type="ARBA" id="ARBA00022630"/>
    </source>
</evidence>
<dbReference type="RefSeq" id="WP_268808155.1">
    <property type="nucleotide sequence ID" value="NZ_FCOL02000191.1"/>
</dbReference>
<evidence type="ECO:0000313" key="5">
    <source>
        <dbReference type="Proteomes" id="UP000054925"/>
    </source>
</evidence>
<organism evidence="4 5">
    <name type="scientific">Caballeronia terrestris</name>
    <dbReference type="NCBI Taxonomy" id="1226301"/>
    <lineage>
        <taxon>Bacteria</taxon>
        <taxon>Pseudomonadati</taxon>
        <taxon>Pseudomonadota</taxon>
        <taxon>Betaproteobacteria</taxon>
        <taxon>Burkholderiales</taxon>
        <taxon>Burkholderiaceae</taxon>
        <taxon>Caballeronia</taxon>
    </lineage>
</organism>
<keyword evidence="2" id="KW-0560">Oxidoreductase</keyword>
<dbReference type="EMBL" id="FCOL02000191">
    <property type="protein sequence ID" value="SAL85760.1"/>
    <property type="molecule type" value="Genomic_DNA"/>
</dbReference>
<comment type="caution">
    <text evidence="4">The sequence shown here is derived from an EMBL/GenBank/DDBJ whole genome shotgun (WGS) entry which is preliminary data.</text>
</comment>
<accession>A0A158KYT0</accession>